<feature type="transmembrane region" description="Helical" evidence="6">
    <location>
        <begin position="60"/>
        <end position="85"/>
    </location>
</feature>
<dbReference type="PROSITE" id="PS50089">
    <property type="entry name" value="ZF_RING_2"/>
    <property type="match status" value="1"/>
</dbReference>
<evidence type="ECO:0000256" key="4">
    <source>
        <dbReference type="PROSITE-ProRule" id="PRU00175"/>
    </source>
</evidence>
<feature type="region of interest" description="Disordered" evidence="5">
    <location>
        <begin position="465"/>
        <end position="525"/>
    </location>
</feature>
<sequence length="525" mass="57849">MSLVFPLSAPRLLALITLTSLLSAVLAQNYPSATASATPNPTSSIFTANNSSSSSSNNSYLFFIALGLGVVFINVWFVLGMKYFLRRRRHQQMISNNGSESSGINAGNGDDMYQLNSPYGNVNPSAARQARQARRRRQVLTLDQLNEKFPVVSYKSWREERHSEGQSTAGGISQAQQINLFESASRPTSRPISRSTSPSGRPLSRPLSLPVSRSTSLRVSIQKPSNADDNRLILSTSPVTTINNSLTTPTNDDTKTKNHDIPLVTTTTITDLNHPDSDNNETGDISSARPPLHERLSYLLSQTRRPWSIKDSESEIENGHSLDGENTLSSPRFDYAQCHNHDELQHDELDNIELDNVDLGDPGDICAVCLEDLEDDDSIRALTCGHVFHSHCITLWMTDRRACCPLCKKDYSDYGNINTVRPNDLPTNPFHSRNAALPIYNSGWHFARPATWTTMAMDHLEGSRRNLSGTNQAMTSSSAHPGPINNTSGSGNNNRETGQESGVRSGGLAHFFRKNDIRASHPQSN</sequence>
<dbReference type="EMBL" id="KV454413">
    <property type="protein sequence ID" value="ODQ63982.1"/>
    <property type="molecule type" value="Genomic_DNA"/>
</dbReference>
<dbReference type="GO" id="GO:0061630">
    <property type="term" value="F:ubiquitin protein ligase activity"/>
    <property type="evidence" value="ECO:0007669"/>
    <property type="project" value="TreeGrafter"/>
</dbReference>
<proteinExistence type="predicted"/>
<dbReference type="OrthoDB" id="8062037at2759"/>
<dbReference type="PANTHER" id="PTHR45931:SF3">
    <property type="entry name" value="RING ZINC FINGER-CONTAINING PROTEIN"/>
    <property type="match status" value="1"/>
</dbReference>
<dbReference type="AlphaFoldDB" id="A0A1E3PGC8"/>
<keyword evidence="3" id="KW-0862">Zinc</keyword>
<keyword evidence="10" id="KW-1185">Reference proteome</keyword>
<evidence type="ECO:0000313" key="9">
    <source>
        <dbReference type="EMBL" id="ODQ63982.1"/>
    </source>
</evidence>
<dbReference type="InterPro" id="IPR001841">
    <property type="entry name" value="Znf_RING"/>
</dbReference>
<feature type="compositionally biased region" description="Polar residues" evidence="5">
    <location>
        <begin position="114"/>
        <end position="124"/>
    </location>
</feature>
<evidence type="ECO:0000259" key="8">
    <source>
        <dbReference type="PROSITE" id="PS50089"/>
    </source>
</evidence>
<dbReference type="GO" id="GO:0008270">
    <property type="term" value="F:zinc ion binding"/>
    <property type="evidence" value="ECO:0007669"/>
    <property type="project" value="UniProtKB-KW"/>
</dbReference>
<keyword evidence="2 4" id="KW-0863">Zinc-finger</keyword>
<keyword evidence="1" id="KW-0479">Metal-binding</keyword>
<dbReference type="InterPro" id="IPR051834">
    <property type="entry name" value="RING_finger_E3_ligase"/>
</dbReference>
<keyword evidence="6" id="KW-0472">Membrane</keyword>
<organism evidence="9 10">
    <name type="scientific">Nadsonia fulvescens var. elongata DSM 6958</name>
    <dbReference type="NCBI Taxonomy" id="857566"/>
    <lineage>
        <taxon>Eukaryota</taxon>
        <taxon>Fungi</taxon>
        <taxon>Dikarya</taxon>
        <taxon>Ascomycota</taxon>
        <taxon>Saccharomycotina</taxon>
        <taxon>Dipodascomycetes</taxon>
        <taxon>Dipodascales</taxon>
        <taxon>Dipodascales incertae sedis</taxon>
        <taxon>Nadsonia</taxon>
    </lineage>
</organism>
<evidence type="ECO:0000256" key="6">
    <source>
        <dbReference type="SAM" id="Phobius"/>
    </source>
</evidence>
<protein>
    <recommendedName>
        <fullName evidence="8">RING-type domain-containing protein</fullName>
    </recommendedName>
</protein>
<evidence type="ECO:0000256" key="3">
    <source>
        <dbReference type="ARBA" id="ARBA00022833"/>
    </source>
</evidence>
<name>A0A1E3PGC8_9ASCO</name>
<evidence type="ECO:0000256" key="7">
    <source>
        <dbReference type="SAM" id="SignalP"/>
    </source>
</evidence>
<keyword evidence="6" id="KW-1133">Transmembrane helix</keyword>
<dbReference type="PANTHER" id="PTHR45931">
    <property type="entry name" value="SI:CH211-59O9.10"/>
    <property type="match status" value="1"/>
</dbReference>
<accession>A0A1E3PGC8</accession>
<evidence type="ECO:0000256" key="1">
    <source>
        <dbReference type="ARBA" id="ARBA00022723"/>
    </source>
</evidence>
<feature type="compositionally biased region" description="Polar residues" evidence="5">
    <location>
        <begin position="465"/>
        <end position="502"/>
    </location>
</feature>
<dbReference type="Gene3D" id="3.30.40.10">
    <property type="entry name" value="Zinc/RING finger domain, C3HC4 (zinc finger)"/>
    <property type="match status" value="1"/>
</dbReference>
<keyword evidence="6" id="KW-0812">Transmembrane</keyword>
<feature type="signal peptide" evidence="7">
    <location>
        <begin position="1"/>
        <end position="27"/>
    </location>
</feature>
<dbReference type="GO" id="GO:0005634">
    <property type="term" value="C:nucleus"/>
    <property type="evidence" value="ECO:0007669"/>
    <property type="project" value="TreeGrafter"/>
</dbReference>
<dbReference type="GO" id="GO:0006511">
    <property type="term" value="P:ubiquitin-dependent protein catabolic process"/>
    <property type="evidence" value="ECO:0007669"/>
    <property type="project" value="TreeGrafter"/>
</dbReference>
<feature type="compositionally biased region" description="Low complexity" evidence="5">
    <location>
        <begin position="183"/>
        <end position="220"/>
    </location>
</feature>
<evidence type="ECO:0000256" key="5">
    <source>
        <dbReference type="SAM" id="MobiDB-lite"/>
    </source>
</evidence>
<evidence type="ECO:0000256" key="2">
    <source>
        <dbReference type="ARBA" id="ARBA00022771"/>
    </source>
</evidence>
<dbReference type="Proteomes" id="UP000095009">
    <property type="component" value="Unassembled WGS sequence"/>
</dbReference>
<feature type="compositionally biased region" description="Low complexity" evidence="5">
    <location>
        <begin position="95"/>
        <end position="109"/>
    </location>
</feature>
<dbReference type="InterPro" id="IPR013083">
    <property type="entry name" value="Znf_RING/FYVE/PHD"/>
</dbReference>
<feature type="chain" id="PRO_5009133836" description="RING-type domain-containing protein" evidence="7">
    <location>
        <begin position="28"/>
        <end position="525"/>
    </location>
</feature>
<feature type="region of interest" description="Disordered" evidence="5">
    <location>
        <begin position="269"/>
        <end position="290"/>
    </location>
</feature>
<gene>
    <name evidence="9" type="ORF">NADFUDRAFT_52967</name>
</gene>
<dbReference type="Pfam" id="PF13639">
    <property type="entry name" value="zf-RING_2"/>
    <property type="match status" value="1"/>
</dbReference>
<feature type="region of interest" description="Disordered" evidence="5">
    <location>
        <begin position="182"/>
        <end position="231"/>
    </location>
</feature>
<dbReference type="CDD" id="cd16473">
    <property type="entry name" value="RING-H2_RNF103"/>
    <property type="match status" value="1"/>
</dbReference>
<reference evidence="9 10" key="1">
    <citation type="journal article" date="2016" name="Proc. Natl. Acad. Sci. U.S.A.">
        <title>Comparative genomics of biotechnologically important yeasts.</title>
        <authorList>
            <person name="Riley R."/>
            <person name="Haridas S."/>
            <person name="Wolfe K.H."/>
            <person name="Lopes M.R."/>
            <person name="Hittinger C.T."/>
            <person name="Goeker M."/>
            <person name="Salamov A.A."/>
            <person name="Wisecaver J.H."/>
            <person name="Long T.M."/>
            <person name="Calvey C.H."/>
            <person name="Aerts A.L."/>
            <person name="Barry K.W."/>
            <person name="Choi C."/>
            <person name="Clum A."/>
            <person name="Coughlan A.Y."/>
            <person name="Deshpande S."/>
            <person name="Douglass A.P."/>
            <person name="Hanson S.J."/>
            <person name="Klenk H.-P."/>
            <person name="LaButti K.M."/>
            <person name="Lapidus A."/>
            <person name="Lindquist E.A."/>
            <person name="Lipzen A.M."/>
            <person name="Meier-Kolthoff J.P."/>
            <person name="Ohm R.A."/>
            <person name="Otillar R.P."/>
            <person name="Pangilinan J.L."/>
            <person name="Peng Y."/>
            <person name="Rokas A."/>
            <person name="Rosa C.A."/>
            <person name="Scheuner C."/>
            <person name="Sibirny A.A."/>
            <person name="Slot J.C."/>
            <person name="Stielow J.B."/>
            <person name="Sun H."/>
            <person name="Kurtzman C.P."/>
            <person name="Blackwell M."/>
            <person name="Grigoriev I.V."/>
            <person name="Jeffries T.W."/>
        </authorList>
    </citation>
    <scope>NUCLEOTIDE SEQUENCE [LARGE SCALE GENOMIC DNA]</scope>
    <source>
        <strain evidence="9 10">DSM 6958</strain>
    </source>
</reference>
<evidence type="ECO:0000313" key="10">
    <source>
        <dbReference type="Proteomes" id="UP000095009"/>
    </source>
</evidence>
<dbReference type="SUPFAM" id="SSF57850">
    <property type="entry name" value="RING/U-box"/>
    <property type="match status" value="1"/>
</dbReference>
<dbReference type="SMART" id="SM00184">
    <property type="entry name" value="RING"/>
    <property type="match status" value="1"/>
</dbReference>
<keyword evidence="7" id="KW-0732">Signal</keyword>
<feature type="domain" description="RING-type" evidence="8">
    <location>
        <begin position="366"/>
        <end position="408"/>
    </location>
</feature>
<dbReference type="STRING" id="857566.A0A1E3PGC8"/>
<feature type="region of interest" description="Disordered" evidence="5">
    <location>
        <begin position="95"/>
        <end position="135"/>
    </location>
</feature>